<dbReference type="InterPro" id="IPR004364">
    <property type="entry name" value="Aa-tRNA-synt_II"/>
</dbReference>
<keyword evidence="3" id="KW-0067">ATP-binding</keyword>
<accession>A0A834L951</accession>
<dbReference type="GO" id="GO:0000049">
    <property type="term" value="F:tRNA binding"/>
    <property type="evidence" value="ECO:0007669"/>
    <property type="project" value="TreeGrafter"/>
</dbReference>
<proteinExistence type="predicted"/>
<dbReference type="InterPro" id="IPR045864">
    <property type="entry name" value="aa-tRNA-synth_II/BPL/LPL"/>
</dbReference>
<dbReference type="AlphaFoldDB" id="A0A834L951"/>
<evidence type="ECO:0000256" key="2">
    <source>
        <dbReference type="ARBA" id="ARBA00022741"/>
    </source>
</evidence>
<dbReference type="PANTHER" id="PTHR42918:SF9">
    <property type="entry name" value="LYSINE--TRNA LIGASE"/>
    <property type="match status" value="1"/>
</dbReference>
<dbReference type="Gene3D" id="3.30.930.10">
    <property type="entry name" value="Bira Bifunctional Protein, Domain 2"/>
    <property type="match status" value="2"/>
</dbReference>
<dbReference type="Proteomes" id="UP000626092">
    <property type="component" value="Unassembled WGS sequence"/>
</dbReference>
<name>A0A834L951_RHOSS</name>
<evidence type="ECO:0000313" key="6">
    <source>
        <dbReference type="Proteomes" id="UP000626092"/>
    </source>
</evidence>
<dbReference type="Pfam" id="PF00152">
    <property type="entry name" value="tRNA-synt_2"/>
    <property type="match status" value="1"/>
</dbReference>
<dbReference type="GO" id="GO:0005829">
    <property type="term" value="C:cytosol"/>
    <property type="evidence" value="ECO:0007669"/>
    <property type="project" value="TreeGrafter"/>
</dbReference>
<sequence>MTVDGGKFIDGSGEDVAAGEEEVVEDIAVLTPRTLPLLKIRIGSAEFCSIVVMAVEGGLNQLGFPETQNRAHYSWVLFTKRNHRSQLVHRSSCARRRAAAGRKWRCPIRFTSGGPPVFSDGTVAADVVERLGSSLTIVEEEHSTKLLEEKEDQLEAIFSFLILVMPMSRKRGRAEYLPTIVHAIELSINNLGFLEVETPMMNMIAGGAAACPFVTHHNDLNMKLYMRIAPELYLKELVVAHRENVERFLGGLESDPIEINFTPPFRRIDMIEELEKMANLSIPKDLSSDEANKYLADACMKFDVRCRLPLTTAHLLDKNNSQVATSLALDLRKPLHRRGFFLGLGVKEPKPLESYSAKNYSLIRIDRVELSSKTDRNCE</sequence>
<feature type="domain" description="Aminoacyl-tRNA synthetase class II (D/K/N)" evidence="4">
    <location>
        <begin position="179"/>
        <end position="243"/>
    </location>
</feature>
<evidence type="ECO:0000256" key="1">
    <source>
        <dbReference type="ARBA" id="ARBA00022598"/>
    </source>
</evidence>
<dbReference type="PANTHER" id="PTHR42918">
    <property type="entry name" value="LYSYL-TRNA SYNTHETASE"/>
    <property type="match status" value="1"/>
</dbReference>
<evidence type="ECO:0000313" key="5">
    <source>
        <dbReference type="EMBL" id="KAF7123756.1"/>
    </source>
</evidence>
<comment type="caution">
    <text evidence="5">The sequence shown here is derived from an EMBL/GenBank/DDBJ whole genome shotgun (WGS) entry which is preliminary data.</text>
</comment>
<dbReference type="InterPro" id="IPR018149">
    <property type="entry name" value="Lys-tRNA-synth_II_C"/>
</dbReference>
<evidence type="ECO:0000259" key="4">
    <source>
        <dbReference type="Pfam" id="PF00152"/>
    </source>
</evidence>
<dbReference type="GO" id="GO:0006430">
    <property type="term" value="P:lysyl-tRNA aminoacylation"/>
    <property type="evidence" value="ECO:0007669"/>
    <property type="project" value="InterPro"/>
</dbReference>
<protein>
    <recommendedName>
        <fullName evidence="4">Aminoacyl-tRNA synthetase class II (D/K/N) domain-containing protein</fullName>
    </recommendedName>
</protein>
<reference evidence="5" key="1">
    <citation type="submission" date="2019-11" db="EMBL/GenBank/DDBJ databases">
        <authorList>
            <person name="Liu Y."/>
            <person name="Hou J."/>
            <person name="Li T.-Q."/>
            <person name="Guan C.-H."/>
            <person name="Wu X."/>
            <person name="Wu H.-Z."/>
            <person name="Ling F."/>
            <person name="Zhang R."/>
            <person name="Shi X.-G."/>
            <person name="Ren J.-P."/>
            <person name="Chen E.-F."/>
            <person name="Sun J.-M."/>
        </authorList>
    </citation>
    <scope>NUCLEOTIDE SEQUENCE</scope>
    <source>
        <strain evidence="5">Adult_tree_wgs_1</strain>
        <tissue evidence="5">Leaves</tissue>
    </source>
</reference>
<dbReference type="OrthoDB" id="21243at2759"/>
<evidence type="ECO:0000256" key="3">
    <source>
        <dbReference type="ARBA" id="ARBA00022840"/>
    </source>
</evidence>
<dbReference type="GO" id="GO:0004824">
    <property type="term" value="F:lysine-tRNA ligase activity"/>
    <property type="evidence" value="ECO:0007669"/>
    <property type="project" value="InterPro"/>
</dbReference>
<dbReference type="GO" id="GO:0005524">
    <property type="term" value="F:ATP binding"/>
    <property type="evidence" value="ECO:0007669"/>
    <property type="project" value="UniProtKB-KW"/>
</dbReference>
<keyword evidence="1" id="KW-0436">Ligase</keyword>
<organism evidence="5 6">
    <name type="scientific">Rhododendron simsii</name>
    <name type="common">Sims's rhododendron</name>
    <dbReference type="NCBI Taxonomy" id="118357"/>
    <lineage>
        <taxon>Eukaryota</taxon>
        <taxon>Viridiplantae</taxon>
        <taxon>Streptophyta</taxon>
        <taxon>Embryophyta</taxon>
        <taxon>Tracheophyta</taxon>
        <taxon>Spermatophyta</taxon>
        <taxon>Magnoliopsida</taxon>
        <taxon>eudicotyledons</taxon>
        <taxon>Gunneridae</taxon>
        <taxon>Pentapetalae</taxon>
        <taxon>asterids</taxon>
        <taxon>Ericales</taxon>
        <taxon>Ericaceae</taxon>
        <taxon>Ericoideae</taxon>
        <taxon>Rhodoreae</taxon>
        <taxon>Rhododendron</taxon>
    </lineage>
</organism>
<dbReference type="EMBL" id="WJXA01000012">
    <property type="protein sequence ID" value="KAF7123756.1"/>
    <property type="molecule type" value="Genomic_DNA"/>
</dbReference>
<dbReference type="SUPFAM" id="SSF55681">
    <property type="entry name" value="Class II aaRS and biotin synthetases"/>
    <property type="match status" value="1"/>
</dbReference>
<keyword evidence="2" id="KW-0547">Nucleotide-binding</keyword>
<dbReference type="PRINTS" id="PR00982">
    <property type="entry name" value="TRNASYNTHLYS"/>
</dbReference>
<keyword evidence="6" id="KW-1185">Reference proteome</keyword>
<gene>
    <name evidence="5" type="ORF">RHSIM_Rhsim12G0084100</name>
</gene>